<dbReference type="SUPFAM" id="SSF55031">
    <property type="entry name" value="Bacterial exopeptidase dimerisation domain"/>
    <property type="match status" value="1"/>
</dbReference>
<comment type="similarity">
    <text evidence="2">Belongs to the peptidase M20 family.</text>
</comment>
<dbReference type="NCBIfam" id="NF006775">
    <property type="entry name" value="PRK09290.2-5"/>
    <property type="match status" value="1"/>
</dbReference>
<evidence type="ECO:0000256" key="2">
    <source>
        <dbReference type="ARBA" id="ARBA00006153"/>
    </source>
</evidence>
<gene>
    <name evidence="8" type="ORF">ACH47X_20990</name>
</gene>
<evidence type="ECO:0000313" key="8">
    <source>
        <dbReference type="EMBL" id="MFI2489401.1"/>
    </source>
</evidence>
<dbReference type="Gene3D" id="3.30.70.360">
    <property type="match status" value="1"/>
</dbReference>
<dbReference type="InterPro" id="IPR010158">
    <property type="entry name" value="Amidase_Cbmase"/>
</dbReference>
<protein>
    <submittedName>
        <fullName evidence="8">Allantoate amidohydrolase</fullName>
    </submittedName>
</protein>
<organism evidence="8 9">
    <name type="scientific">Promicromonospora kroppenstedtii</name>
    <dbReference type="NCBI Taxonomy" id="440482"/>
    <lineage>
        <taxon>Bacteria</taxon>
        <taxon>Bacillati</taxon>
        <taxon>Actinomycetota</taxon>
        <taxon>Actinomycetes</taxon>
        <taxon>Micrococcales</taxon>
        <taxon>Promicromonosporaceae</taxon>
        <taxon>Promicromonospora</taxon>
    </lineage>
</organism>
<name>A0ABW7XPE0_9MICO</name>
<dbReference type="PANTHER" id="PTHR32494">
    <property type="entry name" value="ALLANTOATE DEIMINASE-RELATED"/>
    <property type="match status" value="1"/>
</dbReference>
<dbReference type="EMBL" id="JBIRYI010000014">
    <property type="protein sequence ID" value="MFI2489401.1"/>
    <property type="molecule type" value="Genomic_DNA"/>
</dbReference>
<dbReference type="SUPFAM" id="SSF53187">
    <property type="entry name" value="Zn-dependent exopeptidases"/>
    <property type="match status" value="1"/>
</dbReference>
<comment type="caution">
    <text evidence="8">The sequence shown here is derived from an EMBL/GenBank/DDBJ whole genome shotgun (WGS) entry which is preliminary data.</text>
</comment>
<keyword evidence="4" id="KW-0479">Metal-binding</keyword>
<accession>A0ABW7XPE0</accession>
<sequence>MTAIGTTAWVMARCDDLTRHSARPDALERVYLSPEHAAANTAVRAWMLDAGLDTETDAAGNIWGRRSAAGAPQRPGTPGEPALVLGSHLDTVPDAGRYDGMLGVVLAIAVAHRLRGQALPFALEVVGFSDEEGTRFGKALLGSCAASGQWDEAWWDQADADGVTLREAFARFGLPPDRVGDAARRPADLVGYLEAHIEQGPVLQDRQLPLAYVTTIAGARRFVLTVTGEARHAGGTPFDRRRDALVAAAHLVTRIEELARAAGCLATVGDIHVEPGAVNVIPGRAELTLDLRGRTDADRDGLWDQIAVAGREIADARGVTIEHTETHRAPSTTCAPRLSRAVAAGITKATTTSSDPAGLWSPAGHDGMAMAAVTDVGMLFLRCRDGISHHPDEHVEPEDVDLALDAYTAAVLALAEETR</sequence>
<evidence type="ECO:0000256" key="3">
    <source>
        <dbReference type="ARBA" id="ARBA00011738"/>
    </source>
</evidence>
<dbReference type="InterPro" id="IPR002933">
    <property type="entry name" value="Peptidase_M20"/>
</dbReference>
<reference evidence="8 9" key="1">
    <citation type="submission" date="2024-10" db="EMBL/GenBank/DDBJ databases">
        <title>The Natural Products Discovery Center: Release of the First 8490 Sequenced Strains for Exploring Actinobacteria Biosynthetic Diversity.</title>
        <authorList>
            <person name="Kalkreuter E."/>
            <person name="Kautsar S.A."/>
            <person name="Yang D."/>
            <person name="Bader C.D."/>
            <person name="Teijaro C.N."/>
            <person name="Fluegel L."/>
            <person name="Davis C.M."/>
            <person name="Simpson J.R."/>
            <person name="Lauterbach L."/>
            <person name="Steele A.D."/>
            <person name="Gui C."/>
            <person name="Meng S."/>
            <person name="Li G."/>
            <person name="Viehrig K."/>
            <person name="Ye F."/>
            <person name="Su P."/>
            <person name="Kiefer A.F."/>
            <person name="Nichols A."/>
            <person name="Cepeda A.J."/>
            <person name="Yan W."/>
            <person name="Fan B."/>
            <person name="Jiang Y."/>
            <person name="Adhikari A."/>
            <person name="Zheng C.-J."/>
            <person name="Schuster L."/>
            <person name="Cowan T.M."/>
            <person name="Smanski M.J."/>
            <person name="Chevrette M.G."/>
            <person name="De Carvalho L.P.S."/>
            <person name="Shen B."/>
        </authorList>
    </citation>
    <scope>NUCLEOTIDE SEQUENCE [LARGE SCALE GENOMIC DNA]</scope>
    <source>
        <strain evidence="8 9">NPDC019481</strain>
    </source>
</reference>
<dbReference type="NCBIfam" id="TIGR01879">
    <property type="entry name" value="hydantase"/>
    <property type="match status" value="1"/>
</dbReference>
<dbReference type="PIRSF" id="PIRSF001235">
    <property type="entry name" value="Amidase_carbamoylase"/>
    <property type="match status" value="1"/>
</dbReference>
<dbReference type="CDD" id="cd03884">
    <property type="entry name" value="M20_bAS"/>
    <property type="match status" value="1"/>
</dbReference>
<dbReference type="Proteomes" id="UP001611580">
    <property type="component" value="Unassembled WGS sequence"/>
</dbReference>
<dbReference type="RefSeq" id="WP_397406615.1">
    <property type="nucleotide sequence ID" value="NZ_JBIRYI010000014.1"/>
</dbReference>
<feature type="domain" description="Peptidase M20 dimerisation" evidence="7">
    <location>
        <begin position="218"/>
        <end position="307"/>
    </location>
</feature>
<evidence type="ECO:0000256" key="4">
    <source>
        <dbReference type="ARBA" id="ARBA00022723"/>
    </source>
</evidence>
<dbReference type="InterPro" id="IPR011650">
    <property type="entry name" value="Peptidase_M20_dimer"/>
</dbReference>
<dbReference type="Pfam" id="PF07687">
    <property type="entry name" value="M20_dimer"/>
    <property type="match status" value="1"/>
</dbReference>
<keyword evidence="9" id="KW-1185">Reference proteome</keyword>
<evidence type="ECO:0000256" key="5">
    <source>
        <dbReference type="ARBA" id="ARBA00022801"/>
    </source>
</evidence>
<keyword evidence="6" id="KW-0464">Manganese</keyword>
<comment type="subunit">
    <text evidence="3">Homodimer.</text>
</comment>
<evidence type="ECO:0000256" key="6">
    <source>
        <dbReference type="ARBA" id="ARBA00023211"/>
    </source>
</evidence>
<proteinExistence type="inferred from homology"/>
<dbReference type="Gene3D" id="3.40.630.10">
    <property type="entry name" value="Zn peptidases"/>
    <property type="match status" value="1"/>
</dbReference>
<keyword evidence="5" id="KW-0378">Hydrolase</keyword>
<evidence type="ECO:0000313" key="9">
    <source>
        <dbReference type="Proteomes" id="UP001611580"/>
    </source>
</evidence>
<dbReference type="PANTHER" id="PTHR32494:SF19">
    <property type="entry name" value="ALLANTOATE DEIMINASE-RELATED"/>
    <property type="match status" value="1"/>
</dbReference>
<evidence type="ECO:0000259" key="7">
    <source>
        <dbReference type="Pfam" id="PF07687"/>
    </source>
</evidence>
<evidence type="ECO:0000256" key="1">
    <source>
        <dbReference type="ARBA" id="ARBA00001936"/>
    </source>
</evidence>
<dbReference type="InterPro" id="IPR036264">
    <property type="entry name" value="Bact_exopeptidase_dim_dom"/>
</dbReference>
<dbReference type="Pfam" id="PF01546">
    <property type="entry name" value="Peptidase_M20"/>
    <property type="match status" value="1"/>
</dbReference>
<comment type="cofactor">
    <cofactor evidence="1">
        <name>Mn(2+)</name>
        <dbReference type="ChEBI" id="CHEBI:29035"/>
    </cofactor>
</comment>